<name>A0A8S0W4G0_CYCAE</name>
<gene>
    <name evidence="2" type="ORF">AAE3_LOCUS12379</name>
</gene>
<keyword evidence="3" id="KW-1185">Reference proteome</keyword>
<proteinExistence type="predicted"/>
<organism evidence="2 3">
    <name type="scientific">Cyclocybe aegerita</name>
    <name type="common">Black poplar mushroom</name>
    <name type="synonym">Agrocybe aegerita</name>
    <dbReference type="NCBI Taxonomy" id="1973307"/>
    <lineage>
        <taxon>Eukaryota</taxon>
        <taxon>Fungi</taxon>
        <taxon>Dikarya</taxon>
        <taxon>Basidiomycota</taxon>
        <taxon>Agaricomycotina</taxon>
        <taxon>Agaricomycetes</taxon>
        <taxon>Agaricomycetidae</taxon>
        <taxon>Agaricales</taxon>
        <taxon>Agaricineae</taxon>
        <taxon>Bolbitiaceae</taxon>
        <taxon>Cyclocybe</taxon>
    </lineage>
</organism>
<evidence type="ECO:0000313" key="2">
    <source>
        <dbReference type="EMBL" id="CAA7270115.1"/>
    </source>
</evidence>
<sequence>MDRPPQPRQVPVETQTPVAIPEHGPLRAAEVGWPYREKLATSAVRMMLERKCIKGIVSGVQQGCHGILGISMPLIHPALLDKHLSATSNSQFKLASWDTETTPAYGALGPIELRPGDSN</sequence>
<dbReference type="Proteomes" id="UP000467700">
    <property type="component" value="Unassembled WGS sequence"/>
</dbReference>
<dbReference type="EMBL" id="CACVBS010000085">
    <property type="protein sequence ID" value="CAA7270115.1"/>
    <property type="molecule type" value="Genomic_DNA"/>
</dbReference>
<reference evidence="2 3" key="1">
    <citation type="submission" date="2020-01" db="EMBL/GenBank/DDBJ databases">
        <authorList>
            <person name="Gupta K D."/>
        </authorList>
    </citation>
    <scope>NUCLEOTIDE SEQUENCE [LARGE SCALE GENOMIC DNA]</scope>
</reference>
<dbReference type="AlphaFoldDB" id="A0A8S0W4G0"/>
<protein>
    <submittedName>
        <fullName evidence="2">Uncharacterized protein</fullName>
    </submittedName>
</protein>
<accession>A0A8S0W4G0</accession>
<evidence type="ECO:0000313" key="3">
    <source>
        <dbReference type="Proteomes" id="UP000467700"/>
    </source>
</evidence>
<comment type="caution">
    <text evidence="2">The sequence shown here is derived from an EMBL/GenBank/DDBJ whole genome shotgun (WGS) entry which is preliminary data.</text>
</comment>
<feature type="region of interest" description="Disordered" evidence="1">
    <location>
        <begin position="1"/>
        <end position="23"/>
    </location>
</feature>
<evidence type="ECO:0000256" key="1">
    <source>
        <dbReference type="SAM" id="MobiDB-lite"/>
    </source>
</evidence>